<keyword evidence="2" id="KW-1185">Reference proteome</keyword>
<sequence length="39" mass="4566">MPDYAAKISISFASAMSQKNRRTYWDNLKLITKPSLKYK</sequence>
<proteinExistence type="predicted"/>
<dbReference type="Proteomes" id="UP000186720">
    <property type="component" value="Unassembled WGS sequence"/>
</dbReference>
<protein>
    <submittedName>
        <fullName evidence="1">Uncharacterized protein</fullName>
    </submittedName>
</protein>
<reference evidence="1 2" key="1">
    <citation type="submission" date="2016-11" db="EMBL/GenBank/DDBJ databases">
        <title>Whole Genome Sequencing of Mucilaginibacter polytrichastri RG4-7(T) isolated from the moss sample.</title>
        <authorList>
            <person name="Li Y."/>
        </authorList>
    </citation>
    <scope>NUCLEOTIDE SEQUENCE [LARGE SCALE GENOMIC DNA]</scope>
    <source>
        <strain evidence="1 2">RG4-7</strain>
    </source>
</reference>
<evidence type="ECO:0000313" key="1">
    <source>
        <dbReference type="EMBL" id="OKS84760.1"/>
    </source>
</evidence>
<evidence type="ECO:0000313" key="2">
    <source>
        <dbReference type="Proteomes" id="UP000186720"/>
    </source>
</evidence>
<organism evidence="1 2">
    <name type="scientific">Mucilaginibacter polytrichastri</name>
    <dbReference type="NCBI Taxonomy" id="1302689"/>
    <lineage>
        <taxon>Bacteria</taxon>
        <taxon>Pseudomonadati</taxon>
        <taxon>Bacteroidota</taxon>
        <taxon>Sphingobacteriia</taxon>
        <taxon>Sphingobacteriales</taxon>
        <taxon>Sphingobacteriaceae</taxon>
        <taxon>Mucilaginibacter</taxon>
    </lineage>
</organism>
<dbReference type="AlphaFoldDB" id="A0A1Q5ZSL1"/>
<dbReference type="EMBL" id="MPPL01000001">
    <property type="protein sequence ID" value="OKS84760.1"/>
    <property type="molecule type" value="Genomic_DNA"/>
</dbReference>
<comment type="caution">
    <text evidence="1">The sequence shown here is derived from an EMBL/GenBank/DDBJ whole genome shotgun (WGS) entry which is preliminary data.</text>
</comment>
<accession>A0A1Q5ZSL1</accession>
<name>A0A1Q5ZSL1_9SPHI</name>
<gene>
    <name evidence="1" type="ORF">RG47T_0193</name>
</gene>